<dbReference type="InterPro" id="IPR041371">
    <property type="entry name" value="GH92_N"/>
</dbReference>
<gene>
    <name evidence="6" type="ORF">JCM19300_925</name>
</gene>
<dbReference type="GO" id="GO:0006516">
    <property type="term" value="P:glycoprotein catabolic process"/>
    <property type="evidence" value="ECO:0007669"/>
    <property type="project" value="TreeGrafter"/>
</dbReference>
<dbReference type="AlphaFoldDB" id="A0A090VLU3"/>
<keyword evidence="4" id="KW-0732">Signal</keyword>
<sequence>MIKKLFIVSILINTLAVNAQEFTKYVNPFIGTSNFGATNPGAIAPRGMVSISPFNVAGTQNTLEKDSRWLSNPYVNENTFLTGYSHVNLSGVGCPDLGVILLMPTTGDVETNHLKYGSTYTNETAKAGYYSNVLTKYNIKVETTTTTRTGISRYTFPKGQSNILLNLGLGLTNEEGAAIKIVSPTEIEGMRTVAHFAITNPKKHIRFISLQNLVNLQQIMAFGKHQKNIRALKLLGCHTMENQGLWKVIVKKF</sequence>
<feature type="chain" id="PRO_5001865704" evidence="4">
    <location>
        <begin position="20"/>
        <end position="253"/>
    </location>
</feature>
<evidence type="ECO:0000256" key="4">
    <source>
        <dbReference type="SAM" id="SignalP"/>
    </source>
</evidence>
<name>A0A090VLU3_9FLAO</name>
<dbReference type="PANTHER" id="PTHR12143:SF39">
    <property type="entry name" value="SECRETED PROTEIN"/>
    <property type="match status" value="1"/>
</dbReference>
<dbReference type="GO" id="GO:0000224">
    <property type="term" value="F:peptide-N4-(N-acetyl-beta-glucosaminyl)asparagine amidase activity"/>
    <property type="evidence" value="ECO:0007669"/>
    <property type="project" value="TreeGrafter"/>
</dbReference>
<feature type="domain" description="Glycosyl hydrolase family 92 N-terminal" evidence="5">
    <location>
        <begin position="25"/>
        <end position="200"/>
    </location>
</feature>
<dbReference type="Gene3D" id="2.70.98.10">
    <property type="match status" value="1"/>
</dbReference>
<dbReference type="Proteomes" id="UP000029644">
    <property type="component" value="Unassembled WGS sequence"/>
</dbReference>
<keyword evidence="3" id="KW-0106">Calcium</keyword>
<evidence type="ECO:0000256" key="2">
    <source>
        <dbReference type="ARBA" id="ARBA00011245"/>
    </source>
</evidence>
<dbReference type="Pfam" id="PF17678">
    <property type="entry name" value="Glyco_hydro_92N"/>
    <property type="match status" value="1"/>
</dbReference>
<reference evidence="6 7" key="1">
    <citation type="journal article" date="2014" name="Genome Announc.">
        <title>Draft Genome Sequences of Marine Flavobacterium Algibacter lectus Strains SS8 and NR4.</title>
        <authorList>
            <person name="Takatani N."/>
            <person name="Nakanishi M."/>
            <person name="Meirelles P."/>
            <person name="Mino S."/>
            <person name="Suda W."/>
            <person name="Oshima K."/>
            <person name="Hattori M."/>
            <person name="Ohkuma M."/>
            <person name="Hosokawa M."/>
            <person name="Miyashita K."/>
            <person name="Thompson F.L."/>
            <person name="Niwa A."/>
            <person name="Sawabe T."/>
            <person name="Sawabe T."/>
        </authorList>
    </citation>
    <scope>NUCLEOTIDE SEQUENCE [LARGE SCALE GENOMIC DNA]</scope>
    <source>
        <strain evidence="6 7">JCM 19300</strain>
    </source>
</reference>
<comment type="caution">
    <text evidence="6">The sequence shown here is derived from an EMBL/GenBank/DDBJ whole genome shotgun (WGS) entry which is preliminary data.</text>
</comment>
<dbReference type="InterPro" id="IPR050883">
    <property type="entry name" value="PNGase"/>
</dbReference>
<evidence type="ECO:0000256" key="3">
    <source>
        <dbReference type="ARBA" id="ARBA00022837"/>
    </source>
</evidence>
<feature type="signal peptide" evidence="4">
    <location>
        <begin position="1"/>
        <end position="19"/>
    </location>
</feature>
<comment type="subunit">
    <text evidence="2">Monomer.</text>
</comment>
<evidence type="ECO:0000313" key="7">
    <source>
        <dbReference type="Proteomes" id="UP000029644"/>
    </source>
</evidence>
<evidence type="ECO:0000259" key="5">
    <source>
        <dbReference type="Pfam" id="PF17678"/>
    </source>
</evidence>
<dbReference type="PANTHER" id="PTHR12143">
    <property type="entry name" value="PEPTIDE N-GLYCANASE PNGASE -RELATED"/>
    <property type="match status" value="1"/>
</dbReference>
<dbReference type="EMBL" id="BBNQ01000017">
    <property type="protein sequence ID" value="GAL64299.1"/>
    <property type="molecule type" value="Genomic_DNA"/>
</dbReference>
<organism evidence="6 7">
    <name type="scientific">Algibacter lectus</name>
    <dbReference type="NCBI Taxonomy" id="221126"/>
    <lineage>
        <taxon>Bacteria</taxon>
        <taxon>Pseudomonadati</taxon>
        <taxon>Bacteroidota</taxon>
        <taxon>Flavobacteriia</taxon>
        <taxon>Flavobacteriales</taxon>
        <taxon>Flavobacteriaceae</taxon>
        <taxon>Algibacter</taxon>
    </lineage>
</organism>
<accession>A0A090VLU3</accession>
<evidence type="ECO:0000313" key="6">
    <source>
        <dbReference type="EMBL" id="GAL64299.1"/>
    </source>
</evidence>
<dbReference type="GO" id="GO:0030246">
    <property type="term" value="F:carbohydrate binding"/>
    <property type="evidence" value="ECO:0007669"/>
    <property type="project" value="InterPro"/>
</dbReference>
<proteinExistence type="predicted"/>
<dbReference type="GO" id="GO:0005829">
    <property type="term" value="C:cytosol"/>
    <property type="evidence" value="ECO:0007669"/>
    <property type="project" value="TreeGrafter"/>
</dbReference>
<comment type="cofactor">
    <cofactor evidence="1">
        <name>Ca(2+)</name>
        <dbReference type="ChEBI" id="CHEBI:29108"/>
    </cofactor>
</comment>
<evidence type="ECO:0000256" key="1">
    <source>
        <dbReference type="ARBA" id="ARBA00001913"/>
    </source>
</evidence>
<dbReference type="InterPro" id="IPR014718">
    <property type="entry name" value="GH-type_carb-bd"/>
</dbReference>
<protein>
    <submittedName>
        <fullName evidence="6">Alpha-1,2-mannosidase</fullName>
    </submittedName>
</protein>